<sequence length="90" mass="10303">MQGAQANKARRPKLCMALYSNIQVRKIPRSYRLVFSIKKPYQSLPVRISEKLLSNWQKLVIVLKSPKTEAACGILNHITCSNKQLYSPNM</sequence>
<name>A0A0E9QPX9_ANGAN</name>
<evidence type="ECO:0000313" key="1">
    <source>
        <dbReference type="EMBL" id="JAH18270.1"/>
    </source>
</evidence>
<accession>A0A0E9QPX9</accession>
<dbReference type="EMBL" id="GBXM01090307">
    <property type="protein sequence ID" value="JAH18270.1"/>
    <property type="molecule type" value="Transcribed_RNA"/>
</dbReference>
<protein>
    <submittedName>
        <fullName evidence="1">Uncharacterized protein</fullName>
    </submittedName>
</protein>
<dbReference type="AlphaFoldDB" id="A0A0E9QPX9"/>
<reference evidence="1" key="1">
    <citation type="submission" date="2014-11" db="EMBL/GenBank/DDBJ databases">
        <authorList>
            <person name="Amaro Gonzalez C."/>
        </authorList>
    </citation>
    <scope>NUCLEOTIDE SEQUENCE</scope>
</reference>
<organism evidence="1">
    <name type="scientific">Anguilla anguilla</name>
    <name type="common">European freshwater eel</name>
    <name type="synonym">Muraena anguilla</name>
    <dbReference type="NCBI Taxonomy" id="7936"/>
    <lineage>
        <taxon>Eukaryota</taxon>
        <taxon>Metazoa</taxon>
        <taxon>Chordata</taxon>
        <taxon>Craniata</taxon>
        <taxon>Vertebrata</taxon>
        <taxon>Euteleostomi</taxon>
        <taxon>Actinopterygii</taxon>
        <taxon>Neopterygii</taxon>
        <taxon>Teleostei</taxon>
        <taxon>Anguilliformes</taxon>
        <taxon>Anguillidae</taxon>
        <taxon>Anguilla</taxon>
    </lineage>
</organism>
<reference evidence="1" key="2">
    <citation type="journal article" date="2015" name="Fish Shellfish Immunol.">
        <title>Early steps in the European eel (Anguilla anguilla)-Vibrio vulnificus interaction in the gills: Role of the RtxA13 toxin.</title>
        <authorList>
            <person name="Callol A."/>
            <person name="Pajuelo D."/>
            <person name="Ebbesson L."/>
            <person name="Teles M."/>
            <person name="MacKenzie S."/>
            <person name="Amaro C."/>
        </authorList>
    </citation>
    <scope>NUCLEOTIDE SEQUENCE</scope>
</reference>
<proteinExistence type="predicted"/>